<dbReference type="eggNOG" id="KOG3769">
    <property type="taxonomic scope" value="Eukaryota"/>
</dbReference>
<dbReference type="Proteomes" id="UP000001744">
    <property type="component" value="Unassembled WGS sequence"/>
</dbReference>
<dbReference type="SUPFAM" id="SSF54768">
    <property type="entry name" value="dsRNA-binding domain-like"/>
    <property type="match status" value="1"/>
</dbReference>
<evidence type="ECO:0000259" key="4">
    <source>
        <dbReference type="PROSITE" id="PS50142"/>
    </source>
</evidence>
<dbReference type="InterPro" id="IPR014720">
    <property type="entry name" value="dsRBD_dom"/>
</dbReference>
<dbReference type="SMART" id="SM00535">
    <property type="entry name" value="RIBOc"/>
    <property type="match status" value="1"/>
</dbReference>
<feature type="domain" description="RNase III" evidence="4">
    <location>
        <begin position="50"/>
        <end position="192"/>
    </location>
</feature>
<evidence type="ECO:0000259" key="3">
    <source>
        <dbReference type="PROSITE" id="PS50137"/>
    </source>
</evidence>
<dbReference type="InterPro" id="IPR055189">
    <property type="entry name" value="RM44_endonuclase"/>
</dbReference>
<dbReference type="GO" id="GO:0004525">
    <property type="term" value="F:ribonuclease III activity"/>
    <property type="evidence" value="ECO:0007669"/>
    <property type="project" value="InterPro"/>
</dbReference>
<keyword evidence="7" id="KW-1185">Reference proteome</keyword>
<sequence length="322" mass="35918">MLLTVARKRLLQSYLYFNCAPLSTVSANSMIPKNAAQVPDLNKIAQCVKIYTLKKRLRLLESFPNRTLARALIDKSFPTHISNTNSLLWPIGRVLRDLYTLEYIKTKYPRLPEEGVAVLKDGLAGTAVLNQLAAMFGLETIGKDENLVDGMGKIIYSRVPAESFRQGRESYKSEAVARTILSILAGVYIHEGNAAARLFVQNFMLSRYLPPDTLMLFQKPKQQLRALCRRLGVSKPVYYLEAETGRKSREPVFVVGVYADGERIGQGQASSLKLSQSQAAHNAVLSYYIYSPSYKTLPSETLDKDGIAYEPPILLPPGQIVI</sequence>
<dbReference type="InterPro" id="IPR000999">
    <property type="entry name" value="RNase_III_dom"/>
</dbReference>
<dbReference type="EMBL" id="KE651167">
    <property type="protein sequence ID" value="EEB08847.1"/>
    <property type="molecule type" value="Genomic_DNA"/>
</dbReference>
<dbReference type="GO" id="GO:0005840">
    <property type="term" value="C:ribosome"/>
    <property type="evidence" value="ECO:0007669"/>
    <property type="project" value="UniProtKB-KW"/>
</dbReference>
<evidence type="ECO:0000256" key="1">
    <source>
        <dbReference type="ARBA" id="ARBA00022884"/>
    </source>
</evidence>
<evidence type="ECO:0000313" key="5">
    <source>
        <dbReference type="EMBL" id="EEB08847.1"/>
    </source>
</evidence>
<reference evidence="5 7" key="1">
    <citation type="journal article" date="2011" name="Science">
        <title>Comparative functional genomics of the fission yeasts.</title>
        <authorList>
            <person name="Rhind N."/>
            <person name="Chen Z."/>
            <person name="Yassour M."/>
            <person name="Thompson D.A."/>
            <person name="Haas B.J."/>
            <person name="Habib N."/>
            <person name="Wapinski I."/>
            <person name="Roy S."/>
            <person name="Lin M.F."/>
            <person name="Heiman D.I."/>
            <person name="Young S.K."/>
            <person name="Furuya K."/>
            <person name="Guo Y."/>
            <person name="Pidoux A."/>
            <person name="Chen H.M."/>
            <person name="Robbertse B."/>
            <person name="Goldberg J.M."/>
            <person name="Aoki K."/>
            <person name="Bayne E.H."/>
            <person name="Berlin A.M."/>
            <person name="Desjardins C.A."/>
            <person name="Dobbs E."/>
            <person name="Dukaj L."/>
            <person name="Fan L."/>
            <person name="FitzGerald M.G."/>
            <person name="French C."/>
            <person name="Gujja S."/>
            <person name="Hansen K."/>
            <person name="Keifenheim D."/>
            <person name="Levin J.Z."/>
            <person name="Mosher R.A."/>
            <person name="Mueller C.A."/>
            <person name="Pfiffner J."/>
            <person name="Priest M."/>
            <person name="Russ C."/>
            <person name="Smialowska A."/>
            <person name="Swoboda P."/>
            <person name="Sykes S.M."/>
            <person name="Vaughn M."/>
            <person name="Vengrova S."/>
            <person name="Yoder R."/>
            <person name="Zeng Q."/>
            <person name="Allshire R."/>
            <person name="Baulcombe D."/>
            <person name="Birren B.W."/>
            <person name="Brown W."/>
            <person name="Ekwall K."/>
            <person name="Kellis M."/>
            <person name="Leatherwood J."/>
            <person name="Levin H."/>
            <person name="Margalit H."/>
            <person name="Martienssen R."/>
            <person name="Nieduszynski C.A."/>
            <person name="Spatafora J.W."/>
            <person name="Friedman N."/>
            <person name="Dalgaard J.Z."/>
            <person name="Baumann P."/>
            <person name="Niki H."/>
            <person name="Regev A."/>
            <person name="Nusbaum C."/>
        </authorList>
    </citation>
    <scope>NUCLEOTIDE SEQUENCE [LARGE SCALE GENOMIC DNA]</scope>
    <source>
        <strain evidence="7">yFS275 / FY16936</strain>
    </source>
</reference>
<feature type="domain" description="DRBM" evidence="3">
    <location>
        <begin position="219"/>
        <end position="289"/>
    </location>
</feature>
<organism evidence="5 7">
    <name type="scientific">Schizosaccharomyces japonicus (strain yFS275 / FY16936)</name>
    <name type="common">Fission yeast</name>
    <dbReference type="NCBI Taxonomy" id="402676"/>
    <lineage>
        <taxon>Eukaryota</taxon>
        <taxon>Fungi</taxon>
        <taxon>Dikarya</taxon>
        <taxon>Ascomycota</taxon>
        <taxon>Taphrinomycotina</taxon>
        <taxon>Schizosaccharomycetes</taxon>
        <taxon>Schizosaccharomycetales</taxon>
        <taxon>Schizosaccharomycetaceae</taxon>
        <taxon>Schizosaccharomyces</taxon>
    </lineage>
</organism>
<dbReference type="OMA" id="KAWYLYE"/>
<dbReference type="PROSITE" id="PS50137">
    <property type="entry name" value="DS_RBD"/>
    <property type="match status" value="1"/>
</dbReference>
<dbReference type="Gene3D" id="1.10.1520.10">
    <property type="entry name" value="Ribonuclease III domain"/>
    <property type="match status" value="1"/>
</dbReference>
<keyword evidence="5" id="KW-0689">Ribosomal protein</keyword>
<dbReference type="GO" id="GO:0003723">
    <property type="term" value="F:RNA binding"/>
    <property type="evidence" value="ECO:0007669"/>
    <property type="project" value="UniProtKB-UniRule"/>
</dbReference>
<proteinExistence type="predicted"/>
<gene>
    <name evidence="6" type="primary">mrpl3</name>
    <name evidence="5" type="ORF">SJAG_04019</name>
</gene>
<dbReference type="JaponicusDB" id="SJAG_04019">
    <property type="gene designation" value="mrpl3"/>
</dbReference>
<evidence type="ECO:0000313" key="7">
    <source>
        <dbReference type="Proteomes" id="UP000001744"/>
    </source>
</evidence>
<dbReference type="GO" id="GO:0006396">
    <property type="term" value="P:RNA processing"/>
    <property type="evidence" value="ECO:0007669"/>
    <property type="project" value="InterPro"/>
</dbReference>
<dbReference type="Pfam" id="PF00035">
    <property type="entry name" value="dsrm"/>
    <property type="match status" value="1"/>
</dbReference>
<dbReference type="SMART" id="SM00358">
    <property type="entry name" value="DSRM"/>
    <property type="match status" value="1"/>
</dbReference>
<dbReference type="GeneID" id="7047542"/>
<keyword evidence="1 2" id="KW-0694">RNA-binding</keyword>
<dbReference type="VEuPathDB" id="FungiDB:SJAG_04019"/>
<protein>
    <submittedName>
        <fullName evidence="5">Ribosomal protein subunit L3</fullName>
    </submittedName>
</protein>
<dbReference type="STRING" id="402676.B6K5P3"/>
<dbReference type="HOGENOM" id="CLU_853003_0_0_1"/>
<dbReference type="PANTHER" id="PTHR11207">
    <property type="entry name" value="RIBONUCLEASE III"/>
    <property type="match status" value="1"/>
</dbReference>
<evidence type="ECO:0000256" key="2">
    <source>
        <dbReference type="PROSITE-ProRule" id="PRU00266"/>
    </source>
</evidence>
<dbReference type="PANTHER" id="PTHR11207:SF32">
    <property type="entry name" value="LARGE RIBOSOMAL SUBUNIT PROTEIN ML44"/>
    <property type="match status" value="1"/>
</dbReference>
<evidence type="ECO:0000313" key="6">
    <source>
        <dbReference type="JaponicusDB" id="SJAG_04019"/>
    </source>
</evidence>
<name>B6K5P3_SCHJY</name>
<dbReference type="PROSITE" id="PS50142">
    <property type="entry name" value="RNASE_3_2"/>
    <property type="match status" value="1"/>
</dbReference>
<dbReference type="AlphaFoldDB" id="B6K5P3"/>
<dbReference type="Gene3D" id="3.30.160.20">
    <property type="match status" value="1"/>
</dbReference>
<dbReference type="SUPFAM" id="SSF69065">
    <property type="entry name" value="RNase III domain-like"/>
    <property type="match status" value="1"/>
</dbReference>
<keyword evidence="5" id="KW-0687">Ribonucleoprotein</keyword>
<dbReference type="RefSeq" id="XP_002175140.1">
    <property type="nucleotide sequence ID" value="XM_002175104.2"/>
</dbReference>
<dbReference type="InterPro" id="IPR036389">
    <property type="entry name" value="RNase_III_sf"/>
</dbReference>
<dbReference type="Pfam" id="PF22935">
    <property type="entry name" value="RM44_endonuclase"/>
    <property type="match status" value="1"/>
</dbReference>
<accession>B6K5P3</accession>
<dbReference type="OrthoDB" id="67027at2759"/>